<keyword evidence="2" id="KW-0479">Metal-binding</keyword>
<dbReference type="Pfam" id="PF00096">
    <property type="entry name" value="zf-C2H2"/>
    <property type="match status" value="3"/>
</dbReference>
<keyword evidence="6" id="KW-0238">DNA-binding</keyword>
<feature type="domain" description="C2H2-type" evidence="10">
    <location>
        <begin position="549"/>
        <end position="576"/>
    </location>
</feature>
<dbReference type="GO" id="GO:0000978">
    <property type="term" value="F:RNA polymerase II cis-regulatory region sequence-specific DNA binding"/>
    <property type="evidence" value="ECO:0007669"/>
    <property type="project" value="TreeGrafter"/>
</dbReference>
<feature type="compositionally biased region" description="Polar residues" evidence="9">
    <location>
        <begin position="12"/>
        <end position="29"/>
    </location>
</feature>
<feature type="domain" description="C2H2-type" evidence="10">
    <location>
        <begin position="693"/>
        <end position="721"/>
    </location>
</feature>
<evidence type="ECO:0000256" key="8">
    <source>
        <dbReference type="PROSITE-ProRule" id="PRU00042"/>
    </source>
</evidence>
<dbReference type="GeneID" id="110974090"/>
<evidence type="ECO:0000256" key="7">
    <source>
        <dbReference type="ARBA" id="ARBA00023242"/>
    </source>
</evidence>
<dbReference type="SUPFAM" id="SSF57667">
    <property type="entry name" value="beta-beta-alpha zinc fingers"/>
    <property type="match status" value="4"/>
</dbReference>
<evidence type="ECO:0000256" key="6">
    <source>
        <dbReference type="ARBA" id="ARBA00023125"/>
    </source>
</evidence>
<dbReference type="Pfam" id="PF13894">
    <property type="entry name" value="zf-C2H2_4"/>
    <property type="match status" value="1"/>
</dbReference>
<reference evidence="12" key="1">
    <citation type="submission" date="2025-08" db="UniProtKB">
        <authorList>
            <consortium name="RefSeq"/>
        </authorList>
    </citation>
    <scope>IDENTIFICATION</scope>
</reference>
<keyword evidence="7" id="KW-0539">Nucleus</keyword>
<dbReference type="Gene3D" id="3.30.160.60">
    <property type="entry name" value="Classic Zinc Finger"/>
    <property type="match status" value="7"/>
</dbReference>
<dbReference type="PANTHER" id="PTHR24404:SF114">
    <property type="entry name" value="KLUMPFUSS, ISOFORM B-RELATED"/>
    <property type="match status" value="1"/>
</dbReference>
<dbReference type="FunFam" id="3.30.160.60:FF:000100">
    <property type="entry name" value="Zinc finger 45-like"/>
    <property type="match status" value="1"/>
</dbReference>
<feature type="domain" description="C2H2-type" evidence="10">
    <location>
        <begin position="456"/>
        <end position="488"/>
    </location>
</feature>
<evidence type="ECO:0000256" key="3">
    <source>
        <dbReference type="ARBA" id="ARBA00022737"/>
    </source>
</evidence>
<dbReference type="SMART" id="SM00355">
    <property type="entry name" value="ZnF_C2H2"/>
    <property type="match status" value="12"/>
</dbReference>
<feature type="domain" description="C2H2-type" evidence="10">
    <location>
        <begin position="580"/>
        <end position="607"/>
    </location>
</feature>
<feature type="compositionally biased region" description="Polar residues" evidence="9">
    <location>
        <begin position="280"/>
        <end position="300"/>
    </location>
</feature>
<gene>
    <name evidence="12" type="primary">LOC110974090</name>
</gene>
<keyword evidence="5" id="KW-0862">Zinc</keyword>
<dbReference type="AlphaFoldDB" id="A0A8B7XMD9"/>
<dbReference type="GO" id="GO:0003700">
    <property type="term" value="F:DNA-binding transcription factor activity"/>
    <property type="evidence" value="ECO:0007669"/>
    <property type="project" value="TreeGrafter"/>
</dbReference>
<dbReference type="GO" id="GO:0006357">
    <property type="term" value="P:regulation of transcription by RNA polymerase II"/>
    <property type="evidence" value="ECO:0007669"/>
    <property type="project" value="TreeGrafter"/>
</dbReference>
<dbReference type="OMA" id="RMFICEV"/>
<evidence type="ECO:0000256" key="1">
    <source>
        <dbReference type="ARBA" id="ARBA00004123"/>
    </source>
</evidence>
<evidence type="ECO:0000256" key="9">
    <source>
        <dbReference type="SAM" id="MobiDB-lite"/>
    </source>
</evidence>
<evidence type="ECO:0000256" key="5">
    <source>
        <dbReference type="ARBA" id="ARBA00022833"/>
    </source>
</evidence>
<comment type="subcellular location">
    <subcellularLocation>
        <location evidence="1">Nucleus</location>
    </subcellularLocation>
</comment>
<feature type="region of interest" description="Disordered" evidence="9">
    <location>
        <begin position="253"/>
        <end position="387"/>
    </location>
</feature>
<feature type="compositionally biased region" description="Basic and acidic residues" evidence="9">
    <location>
        <begin position="316"/>
        <end position="327"/>
    </location>
</feature>
<feature type="compositionally biased region" description="Polar residues" evidence="9">
    <location>
        <begin position="131"/>
        <end position="140"/>
    </location>
</feature>
<sequence>MANVMADGALEQDNSPSAKPTGSQQPQSTSGGMDMVEGVDDDMDEVSVGLDMTDEADEDKNEPQDELRVKANLEDTPNEDADWSRARQCLSVFHIEVFQCKLCFSFNSTRKAAIAEHLEEKHAGEWETVADNDSTPSPATDDSKKSALTQGDLEEMIERELIVGNQRKPDGTPTVTPKQSAVITIPAQQSTLQNQSTRGPQRIITGPVSVGNNAVFLPFVSVQTAPAGMLQPTSVRQLPQATTGTNAVVCAKNKRGRGRPKSLPSITAVPSVTPAPKGVGNNSRQLAVSQSEESIGSGKSHSAGPCRISLRPGLRRSADRKPREFKDYVLVSPSERGSGVEGNPGAEDDDDKDVVYEKENEEDKSEGVDEPDEQQDDLKGSEQAPRVSQRKLQCPKCLMTFGTRDALKRHSHLQRCIGVPITSKEFPCPSCDYTGISAASLRIHLHSHRQRREKRYGCASCRKGFTTIKGVKKHRRNNRCPALKQKKPKGPKMFTCDQCGKECKEKRGLREHMATHSEIRLYKCDFCSKGFKTPGSLRRHRKKHQDRFFYCDQCKFKSRWRSSLKTHFEAHHAEDSREWLQCPQCPHQTKNKYYLKRHIESHTDTRMFICEVCGKDFKTEIILNVHRGTHEEGTYPCEKCNYVGKTKMQLYSHQLVHIPRDKMTYKCDQCSWVGKRKSELSVHYRKHSTLKLYQCSGCGKSYKHKHALTRHMSEKHLRKTLVLDSLEMEGMVSHAGENTVLNTVQDIIHRAQMGLKVTHQGQTLTGIPAIVHAAQQYHLIQSSEIVEEVDADQSDQIITHEDGNVAMTSVPVAKFFEITTSGVGHQNESAQATQ</sequence>
<dbReference type="OrthoDB" id="3561125at2759"/>
<feature type="domain" description="C2H2-type" evidence="10">
    <location>
        <begin position="426"/>
        <end position="453"/>
    </location>
</feature>
<evidence type="ECO:0000256" key="2">
    <source>
        <dbReference type="ARBA" id="ARBA00022723"/>
    </source>
</evidence>
<dbReference type="GO" id="GO:0008270">
    <property type="term" value="F:zinc ion binding"/>
    <property type="evidence" value="ECO:0007669"/>
    <property type="project" value="UniProtKB-KW"/>
</dbReference>
<protein>
    <submittedName>
        <fullName evidence="12">Telomere zinc finger-associated protein-like</fullName>
    </submittedName>
</protein>
<dbReference type="PROSITE" id="PS00028">
    <property type="entry name" value="ZINC_FINGER_C2H2_1"/>
    <property type="match status" value="4"/>
</dbReference>
<dbReference type="GO" id="GO:0005634">
    <property type="term" value="C:nucleus"/>
    <property type="evidence" value="ECO:0007669"/>
    <property type="project" value="UniProtKB-SubCell"/>
</dbReference>
<proteinExistence type="predicted"/>
<accession>A0A8B7XMD9</accession>
<feature type="domain" description="C2H2-type" evidence="10">
    <location>
        <begin position="522"/>
        <end position="544"/>
    </location>
</feature>
<dbReference type="KEGG" id="aplc:110974090"/>
<feature type="domain" description="C2H2-type" evidence="10">
    <location>
        <begin position="608"/>
        <end position="630"/>
    </location>
</feature>
<feature type="domain" description="C2H2-type" evidence="10">
    <location>
        <begin position="494"/>
        <end position="521"/>
    </location>
</feature>
<dbReference type="InterPro" id="IPR036236">
    <property type="entry name" value="Znf_C2H2_sf"/>
</dbReference>
<feature type="domain" description="C2H2-type" evidence="10">
    <location>
        <begin position="665"/>
        <end position="692"/>
    </location>
</feature>
<name>A0A8B7XMD9_ACAPL</name>
<feature type="compositionally biased region" description="Basic and acidic residues" evidence="9">
    <location>
        <begin position="61"/>
        <end position="73"/>
    </location>
</feature>
<keyword evidence="3" id="KW-0677">Repeat</keyword>
<dbReference type="Proteomes" id="UP000694845">
    <property type="component" value="Unplaced"/>
</dbReference>
<dbReference type="RefSeq" id="XP_022081145.1">
    <property type="nucleotide sequence ID" value="XM_022225453.1"/>
</dbReference>
<keyword evidence="11" id="KW-1185">Reference proteome</keyword>
<feature type="compositionally biased region" description="Acidic residues" evidence="9">
    <location>
        <begin position="359"/>
        <end position="375"/>
    </location>
</feature>
<evidence type="ECO:0000313" key="11">
    <source>
        <dbReference type="Proteomes" id="UP000694845"/>
    </source>
</evidence>
<evidence type="ECO:0000259" key="10">
    <source>
        <dbReference type="PROSITE" id="PS50157"/>
    </source>
</evidence>
<keyword evidence="4 8" id="KW-0863">Zinc-finger</keyword>
<dbReference type="InterPro" id="IPR013087">
    <property type="entry name" value="Znf_C2H2_type"/>
</dbReference>
<evidence type="ECO:0000313" key="12">
    <source>
        <dbReference type="RefSeq" id="XP_022081145.1"/>
    </source>
</evidence>
<evidence type="ECO:0000256" key="4">
    <source>
        <dbReference type="ARBA" id="ARBA00022771"/>
    </source>
</evidence>
<dbReference type="InterPro" id="IPR050589">
    <property type="entry name" value="Ikaros_C2H2-ZF"/>
</dbReference>
<dbReference type="PROSITE" id="PS50157">
    <property type="entry name" value="ZINC_FINGER_C2H2_2"/>
    <property type="match status" value="9"/>
</dbReference>
<dbReference type="PANTHER" id="PTHR24404">
    <property type="entry name" value="ZINC FINGER PROTEIN"/>
    <property type="match status" value="1"/>
</dbReference>
<organism evidence="11 12">
    <name type="scientific">Acanthaster planci</name>
    <name type="common">Crown-of-thorns starfish</name>
    <dbReference type="NCBI Taxonomy" id="133434"/>
    <lineage>
        <taxon>Eukaryota</taxon>
        <taxon>Metazoa</taxon>
        <taxon>Echinodermata</taxon>
        <taxon>Eleutherozoa</taxon>
        <taxon>Asterozoa</taxon>
        <taxon>Asteroidea</taxon>
        <taxon>Valvatacea</taxon>
        <taxon>Valvatida</taxon>
        <taxon>Acanthasteridae</taxon>
        <taxon>Acanthaster</taxon>
    </lineage>
</organism>
<feature type="region of interest" description="Disordered" evidence="9">
    <location>
        <begin position="1"/>
        <end position="79"/>
    </location>
</feature>
<feature type="region of interest" description="Disordered" evidence="9">
    <location>
        <begin position="125"/>
        <end position="149"/>
    </location>
</feature>